<feature type="compositionally biased region" description="Polar residues" evidence="1">
    <location>
        <begin position="9"/>
        <end position="19"/>
    </location>
</feature>
<proteinExistence type="predicted"/>
<reference evidence="2 3" key="1">
    <citation type="submission" date="2019-06" db="EMBL/GenBank/DDBJ databases">
        <title>A chromosomal-level reference genome of Carpinus fangiana (Coryloideae, Betulaceae).</title>
        <authorList>
            <person name="Yang X."/>
            <person name="Wang Z."/>
            <person name="Zhang L."/>
            <person name="Hao G."/>
            <person name="Liu J."/>
            <person name="Yang Y."/>
        </authorList>
    </citation>
    <scope>NUCLEOTIDE SEQUENCE [LARGE SCALE GENOMIC DNA]</scope>
    <source>
        <strain evidence="2">Cfa_2016G</strain>
        <tissue evidence="2">Leaf</tissue>
    </source>
</reference>
<evidence type="ECO:0000313" key="3">
    <source>
        <dbReference type="Proteomes" id="UP000327013"/>
    </source>
</evidence>
<protein>
    <submittedName>
        <fullName evidence="2">Uncharacterized protein</fullName>
    </submittedName>
</protein>
<organism evidence="2 3">
    <name type="scientific">Carpinus fangiana</name>
    <dbReference type="NCBI Taxonomy" id="176857"/>
    <lineage>
        <taxon>Eukaryota</taxon>
        <taxon>Viridiplantae</taxon>
        <taxon>Streptophyta</taxon>
        <taxon>Embryophyta</taxon>
        <taxon>Tracheophyta</taxon>
        <taxon>Spermatophyta</taxon>
        <taxon>Magnoliopsida</taxon>
        <taxon>eudicotyledons</taxon>
        <taxon>Gunneridae</taxon>
        <taxon>Pentapetalae</taxon>
        <taxon>rosids</taxon>
        <taxon>fabids</taxon>
        <taxon>Fagales</taxon>
        <taxon>Betulaceae</taxon>
        <taxon>Carpinus</taxon>
    </lineage>
</organism>
<feature type="region of interest" description="Disordered" evidence="1">
    <location>
        <begin position="1"/>
        <end position="21"/>
    </location>
</feature>
<evidence type="ECO:0000256" key="1">
    <source>
        <dbReference type="SAM" id="MobiDB-lite"/>
    </source>
</evidence>
<gene>
    <name evidence="2" type="ORF">FH972_002123</name>
</gene>
<sequence length="131" mass="14148">MASFARMPLSNQKQPSTSKKATRPDFCLDCVMTMLLVAPGLTESVTLGKEWGRMPHFQVAQKGKLAGTTIAPSTKGHPCNCHAQPTTSAKVLLPPPFIVSLPAETKEEPPTAVDCKPPMGWHEAKFCSLCQ</sequence>
<dbReference type="EMBL" id="CM017321">
    <property type="protein sequence ID" value="KAE7997491.1"/>
    <property type="molecule type" value="Genomic_DNA"/>
</dbReference>
<dbReference type="Proteomes" id="UP000327013">
    <property type="component" value="Chromosome 1"/>
</dbReference>
<dbReference type="AlphaFoldDB" id="A0A5N6QGA0"/>
<evidence type="ECO:0000313" key="2">
    <source>
        <dbReference type="EMBL" id="KAE7997491.1"/>
    </source>
</evidence>
<name>A0A5N6QGA0_9ROSI</name>
<accession>A0A5N6QGA0</accession>
<keyword evidence="3" id="KW-1185">Reference proteome</keyword>